<dbReference type="RefSeq" id="WP_165853731.1">
    <property type="nucleotide sequence ID" value="NZ_BMPA01000008.1"/>
</dbReference>
<comment type="caution">
    <text evidence="2">The sequence shown here is derived from an EMBL/GenBank/DDBJ whole genome shotgun (WGS) entry which is preliminary data.</text>
</comment>
<feature type="region of interest" description="Disordered" evidence="1">
    <location>
        <begin position="33"/>
        <end position="54"/>
    </location>
</feature>
<dbReference type="Proteomes" id="UP000576368">
    <property type="component" value="Unassembled WGS sequence"/>
</dbReference>
<evidence type="ECO:0000313" key="2">
    <source>
        <dbReference type="EMBL" id="NJC18740.1"/>
    </source>
</evidence>
<protein>
    <submittedName>
        <fullName evidence="2">Uncharacterized protein</fullName>
    </submittedName>
</protein>
<proteinExistence type="predicted"/>
<evidence type="ECO:0000256" key="1">
    <source>
        <dbReference type="SAM" id="MobiDB-lite"/>
    </source>
</evidence>
<reference evidence="2 3" key="1">
    <citation type="submission" date="2020-03" db="EMBL/GenBank/DDBJ databases">
        <title>Genomic Encyclopedia of Type Strains, Phase IV (KMG-IV): sequencing the most valuable type-strain genomes for metagenomic binning, comparative biology and taxonomic classification.</title>
        <authorList>
            <person name="Goeker M."/>
        </authorList>
    </citation>
    <scope>NUCLEOTIDE SEQUENCE [LARGE SCALE GENOMIC DNA]</scope>
    <source>
        <strain evidence="2 3">DSM 105722</strain>
    </source>
</reference>
<dbReference type="AlphaFoldDB" id="A0A7X5YCV3"/>
<evidence type="ECO:0000313" key="3">
    <source>
        <dbReference type="Proteomes" id="UP000576368"/>
    </source>
</evidence>
<name>A0A7X5YCV3_9BACT</name>
<sequence length="54" mass="5862">MTHNTDKDGKAVFRPLPEKSRVFPDIITLPQKSVSCFHPPEEGGDKSGSPHSSA</sequence>
<organism evidence="2 3">
    <name type="scientific">Butyricimonas paravirosa</name>
    <dbReference type="NCBI Taxonomy" id="1472417"/>
    <lineage>
        <taxon>Bacteria</taxon>
        <taxon>Pseudomonadati</taxon>
        <taxon>Bacteroidota</taxon>
        <taxon>Bacteroidia</taxon>
        <taxon>Bacteroidales</taxon>
        <taxon>Odoribacteraceae</taxon>
        <taxon>Butyricimonas</taxon>
    </lineage>
</organism>
<gene>
    <name evidence="2" type="ORF">GGR15_002368</name>
</gene>
<accession>A0A7X5YCV3</accession>
<dbReference type="EMBL" id="JAATLI010000008">
    <property type="protein sequence ID" value="NJC18740.1"/>
    <property type="molecule type" value="Genomic_DNA"/>
</dbReference>